<evidence type="ECO:0000313" key="5">
    <source>
        <dbReference type="Proteomes" id="UP000664044"/>
    </source>
</evidence>
<keyword evidence="2" id="KW-0812">Transmembrane</keyword>
<comment type="caution">
    <text evidence="4">The sequence shown here is derived from an EMBL/GenBank/DDBJ whole genome shotgun (WGS) entry which is preliminary data.</text>
</comment>
<proteinExistence type="inferred from homology"/>
<dbReference type="Pfam" id="PF02397">
    <property type="entry name" value="Bac_transf"/>
    <property type="match status" value="1"/>
</dbReference>
<keyword evidence="4" id="KW-0808">Transferase</keyword>
<keyword evidence="2" id="KW-1133">Transmembrane helix</keyword>
<evidence type="ECO:0000259" key="3">
    <source>
        <dbReference type="Pfam" id="PF02397"/>
    </source>
</evidence>
<keyword evidence="2" id="KW-0472">Membrane</keyword>
<dbReference type="PANTHER" id="PTHR30576:SF8">
    <property type="entry name" value="UNDECAPRENYL-PHOSPHATE GALACTOSE PHOSPHOTRANSFERASE"/>
    <property type="match status" value="1"/>
</dbReference>
<dbReference type="EMBL" id="JAFLNL010000002">
    <property type="protein sequence ID" value="MBO0353309.1"/>
    <property type="molecule type" value="Genomic_DNA"/>
</dbReference>
<keyword evidence="5" id="KW-1185">Reference proteome</keyword>
<evidence type="ECO:0000256" key="2">
    <source>
        <dbReference type="SAM" id="Phobius"/>
    </source>
</evidence>
<feature type="transmembrane region" description="Helical" evidence="2">
    <location>
        <begin position="12"/>
        <end position="35"/>
    </location>
</feature>
<protein>
    <submittedName>
        <fullName evidence="4">Sugar transferase</fullName>
    </submittedName>
</protein>
<dbReference type="RefSeq" id="WP_207031904.1">
    <property type="nucleotide sequence ID" value="NZ_JAFLNL010000002.1"/>
</dbReference>
<evidence type="ECO:0000313" key="4">
    <source>
        <dbReference type="EMBL" id="MBO0353309.1"/>
    </source>
</evidence>
<evidence type="ECO:0000256" key="1">
    <source>
        <dbReference type="ARBA" id="ARBA00006464"/>
    </source>
</evidence>
<comment type="similarity">
    <text evidence="1">Belongs to the bacterial sugar transferase family.</text>
</comment>
<dbReference type="InterPro" id="IPR003362">
    <property type="entry name" value="Bact_transf"/>
</dbReference>
<dbReference type="Proteomes" id="UP000664044">
    <property type="component" value="Unassembled WGS sequence"/>
</dbReference>
<organism evidence="4 5">
    <name type="scientific">Flagellimonas aurea</name>
    <dbReference type="NCBI Taxonomy" id="2915619"/>
    <lineage>
        <taxon>Bacteria</taxon>
        <taxon>Pseudomonadati</taxon>
        <taxon>Bacteroidota</taxon>
        <taxon>Flavobacteriia</taxon>
        <taxon>Flavobacteriales</taxon>
        <taxon>Flavobacteriaceae</taxon>
        <taxon>Flagellimonas</taxon>
    </lineage>
</organism>
<reference evidence="4 5" key="1">
    <citation type="submission" date="2021-03" db="EMBL/GenBank/DDBJ databases">
        <title>Muricauda lutimaris sp. nov. and Muricauda ruestringensis sp. nov, two marine members of the Flavobacteriaceae isolated from deep sea sediments of Western Pacific.</title>
        <authorList>
            <person name="Zhao S."/>
            <person name="Liu R."/>
        </authorList>
    </citation>
    <scope>NUCLEOTIDE SEQUENCE [LARGE SCALE GENOMIC DNA]</scope>
    <source>
        <strain evidence="4 5">BC31-1-A7</strain>
    </source>
</reference>
<feature type="domain" description="Bacterial sugar transferase" evidence="3">
    <location>
        <begin position="7"/>
        <end position="181"/>
    </location>
</feature>
<dbReference type="GO" id="GO:0016740">
    <property type="term" value="F:transferase activity"/>
    <property type="evidence" value="ECO:0007669"/>
    <property type="project" value="UniProtKB-KW"/>
</dbReference>
<gene>
    <name evidence="4" type="ORF">J0656_04710</name>
</gene>
<sequence length="212" mass="24512">MYSNFFKRCFDFTASFIGLILLSPIFILVTILLWIDFRGTPFFTQERPGKNEKVFHILKFKTMNDKTDDSGKLLPDNQRITKVGAFVRKTSLDEIPQLINIVKGDMSLVGPRPLRTYYLPFYNEVEKKRHLVRPGITGLAQISGRNFLTWEERFALDVEYVDNIGLFMDVKILVQTFKKALLGKDVAEDPNAFIEGFDVHRKKQLENSQTPV</sequence>
<dbReference type="PANTHER" id="PTHR30576">
    <property type="entry name" value="COLANIC BIOSYNTHESIS UDP-GLUCOSE LIPID CARRIER TRANSFERASE"/>
    <property type="match status" value="1"/>
</dbReference>
<accession>A0ABS3G1M8</accession>
<name>A0ABS3G1M8_9FLAO</name>